<feature type="domain" description="C2H2-type" evidence="15">
    <location>
        <begin position="370"/>
        <end position="397"/>
    </location>
</feature>
<dbReference type="InterPro" id="IPR012934">
    <property type="entry name" value="Znf_AD"/>
</dbReference>
<evidence type="ECO:0000256" key="2">
    <source>
        <dbReference type="ARBA" id="ARBA00004123"/>
    </source>
</evidence>
<evidence type="ECO:0000256" key="5">
    <source>
        <dbReference type="ARBA" id="ARBA00022737"/>
    </source>
</evidence>
<accession>A0A9N9SI23</accession>
<reference evidence="17" key="2">
    <citation type="submission" date="2022-10" db="EMBL/GenBank/DDBJ databases">
        <authorList>
            <consortium name="ENA_rothamsted_submissions"/>
            <consortium name="culmorum"/>
            <person name="King R."/>
        </authorList>
    </citation>
    <scope>NUCLEOTIDE SEQUENCE</scope>
</reference>
<keyword evidence="14" id="KW-0175">Coiled coil</keyword>
<keyword evidence="6 12" id="KW-0863">Zinc-finger</keyword>
<evidence type="ECO:0000313" key="18">
    <source>
        <dbReference type="Proteomes" id="UP001153737"/>
    </source>
</evidence>
<name>A0A9N9SI23_PHACE</name>
<sequence>MVENFISTTLKLDKVCRVCLMEMQCDNLYSIYSRFEESNEEKIPAVHEVLMSISNIKVYPDESLPTMVCTECIEKAHSAYKFQQQCNKSQSLLDSYKGQINELKEAAVSISQAMKDNISLDIDEELTKMSNEDDVTGLNSVTNNIDDEHDCDDLKSCLPLGEDTIDELIKDNLQVENLEMISPKIAAFTLELSDEKINECPPLVPENISKEILNNMCYYKKDRGASRFEYECNICQKSFRSISGLRTHLKSHDEEKPYVCTECKKAFKVYGSLMHHIRTHSGEQPYECKECGKKYKQAGTLRAHMRIHTGSKPFLCTICGRGFRQAPDLTYHMRTHTKEKPYMCNVCGRRMSMQCHLVQHMRSHTGEKPFKCSECDKAFPSSTRLKRHSIVHTGAKPFECHLCHKRFNRSSGLRVHEKTHSAARSHACARCNKSFLWAHSLRAHLATHSEEQSDEKEVVVGGAKDIRTICSEISIE</sequence>
<comment type="similarity">
    <text evidence="3">Belongs to the krueppel C2H2-type zinc-finger protein family.</text>
</comment>
<evidence type="ECO:0000256" key="14">
    <source>
        <dbReference type="SAM" id="Coils"/>
    </source>
</evidence>
<keyword evidence="18" id="KW-1185">Reference proteome</keyword>
<dbReference type="FunFam" id="3.30.160.60:FF:001480">
    <property type="entry name" value="Si:cabz01071911.3"/>
    <property type="match status" value="1"/>
</dbReference>
<feature type="coiled-coil region" evidence="14">
    <location>
        <begin position="86"/>
        <end position="113"/>
    </location>
</feature>
<dbReference type="Pfam" id="PF00096">
    <property type="entry name" value="zf-C2H2"/>
    <property type="match status" value="5"/>
</dbReference>
<reference evidence="17" key="1">
    <citation type="submission" date="2022-01" db="EMBL/GenBank/DDBJ databases">
        <authorList>
            <person name="King R."/>
        </authorList>
    </citation>
    <scope>NUCLEOTIDE SEQUENCE</scope>
</reference>
<feature type="domain" description="C2H2-type" evidence="15">
    <location>
        <begin position="314"/>
        <end position="341"/>
    </location>
</feature>
<dbReference type="SUPFAM" id="SSF57667">
    <property type="entry name" value="beta-beta-alpha zinc fingers"/>
    <property type="match status" value="4"/>
</dbReference>
<feature type="binding site" evidence="13">
    <location>
        <position position="72"/>
    </location>
    <ligand>
        <name>Zn(2+)</name>
        <dbReference type="ChEBI" id="CHEBI:29105"/>
    </ligand>
</feature>
<evidence type="ECO:0000256" key="3">
    <source>
        <dbReference type="ARBA" id="ARBA00006991"/>
    </source>
</evidence>
<dbReference type="Pfam" id="PF07776">
    <property type="entry name" value="zf-AD"/>
    <property type="match status" value="1"/>
</dbReference>
<evidence type="ECO:0000256" key="4">
    <source>
        <dbReference type="ARBA" id="ARBA00022723"/>
    </source>
</evidence>
<dbReference type="FunFam" id="3.30.160.60:FF:001266">
    <property type="entry name" value="Zinc finger protein 662"/>
    <property type="match status" value="1"/>
</dbReference>
<feature type="binding site" evidence="13">
    <location>
        <position position="16"/>
    </location>
    <ligand>
        <name>Zn(2+)</name>
        <dbReference type="ChEBI" id="CHEBI:29105"/>
    </ligand>
</feature>
<dbReference type="FunFam" id="3.30.160.60:FF:000621">
    <property type="entry name" value="FLT3-interacting zinc finger 1"/>
    <property type="match status" value="1"/>
</dbReference>
<dbReference type="EMBL" id="OU896712">
    <property type="protein sequence ID" value="CAG9822621.1"/>
    <property type="molecule type" value="Genomic_DNA"/>
</dbReference>
<dbReference type="PROSITE" id="PS50157">
    <property type="entry name" value="ZINC_FINGER_C2H2_2"/>
    <property type="match status" value="8"/>
</dbReference>
<evidence type="ECO:0000256" key="8">
    <source>
        <dbReference type="ARBA" id="ARBA00023015"/>
    </source>
</evidence>
<dbReference type="Gene3D" id="3.30.160.60">
    <property type="entry name" value="Classic Zinc Finger"/>
    <property type="match status" value="8"/>
</dbReference>
<evidence type="ECO:0000313" key="17">
    <source>
        <dbReference type="EMBL" id="CAG9822621.1"/>
    </source>
</evidence>
<dbReference type="GO" id="GO:0006357">
    <property type="term" value="P:regulation of transcription by RNA polymerase II"/>
    <property type="evidence" value="ECO:0007669"/>
    <property type="project" value="TreeGrafter"/>
</dbReference>
<evidence type="ECO:0000256" key="6">
    <source>
        <dbReference type="ARBA" id="ARBA00022771"/>
    </source>
</evidence>
<feature type="domain" description="C2H2-type" evidence="15">
    <location>
        <begin position="342"/>
        <end position="369"/>
    </location>
</feature>
<keyword evidence="4 13" id="KW-0479">Metal-binding</keyword>
<evidence type="ECO:0000256" key="11">
    <source>
        <dbReference type="ARBA" id="ARBA00023242"/>
    </source>
</evidence>
<comment type="subcellular location">
    <subcellularLocation>
        <location evidence="2">Nucleus</location>
    </subcellularLocation>
</comment>
<evidence type="ECO:0000259" key="15">
    <source>
        <dbReference type="PROSITE" id="PS50157"/>
    </source>
</evidence>
<feature type="domain" description="C2H2-type" evidence="15">
    <location>
        <begin position="286"/>
        <end position="313"/>
    </location>
</feature>
<dbReference type="OrthoDB" id="6077919at2759"/>
<dbReference type="SUPFAM" id="SSF57716">
    <property type="entry name" value="Glucocorticoid receptor-like (DNA-binding domain)"/>
    <property type="match status" value="1"/>
</dbReference>
<dbReference type="SMART" id="SM00355">
    <property type="entry name" value="ZnF_C2H2"/>
    <property type="match status" value="8"/>
</dbReference>
<dbReference type="InterPro" id="IPR036236">
    <property type="entry name" value="Znf_C2H2_sf"/>
</dbReference>
<keyword evidence="11" id="KW-0539">Nucleus</keyword>
<evidence type="ECO:0000259" key="16">
    <source>
        <dbReference type="PROSITE" id="PS51915"/>
    </source>
</evidence>
<dbReference type="GO" id="GO:0003700">
    <property type="term" value="F:DNA-binding transcription factor activity"/>
    <property type="evidence" value="ECO:0007669"/>
    <property type="project" value="TreeGrafter"/>
</dbReference>
<dbReference type="SMART" id="SM00868">
    <property type="entry name" value="zf-AD"/>
    <property type="match status" value="1"/>
</dbReference>
<comment type="function">
    <text evidence="1">May be involved in transcriptional regulation.</text>
</comment>
<feature type="binding site" evidence="13">
    <location>
        <position position="69"/>
    </location>
    <ligand>
        <name>Zn(2+)</name>
        <dbReference type="ChEBI" id="CHEBI:29105"/>
    </ligand>
</feature>
<dbReference type="FunFam" id="3.30.160.60:FF:000597">
    <property type="entry name" value="zinc finger protein 236 isoform X3"/>
    <property type="match status" value="1"/>
</dbReference>
<feature type="binding site" evidence="13">
    <location>
        <position position="19"/>
    </location>
    <ligand>
        <name>Zn(2+)</name>
        <dbReference type="ChEBI" id="CHEBI:29105"/>
    </ligand>
</feature>
<dbReference type="FunFam" id="3.30.160.60:FF:001343">
    <property type="entry name" value="Zinc finger protein 568"/>
    <property type="match status" value="1"/>
</dbReference>
<dbReference type="InterPro" id="IPR013087">
    <property type="entry name" value="Znf_C2H2_type"/>
</dbReference>
<organism evidence="17 18">
    <name type="scientific">Phaedon cochleariae</name>
    <name type="common">Mustard beetle</name>
    <dbReference type="NCBI Taxonomy" id="80249"/>
    <lineage>
        <taxon>Eukaryota</taxon>
        <taxon>Metazoa</taxon>
        <taxon>Ecdysozoa</taxon>
        <taxon>Arthropoda</taxon>
        <taxon>Hexapoda</taxon>
        <taxon>Insecta</taxon>
        <taxon>Pterygota</taxon>
        <taxon>Neoptera</taxon>
        <taxon>Endopterygota</taxon>
        <taxon>Coleoptera</taxon>
        <taxon>Polyphaga</taxon>
        <taxon>Cucujiformia</taxon>
        <taxon>Chrysomeloidea</taxon>
        <taxon>Chrysomelidae</taxon>
        <taxon>Chrysomelinae</taxon>
        <taxon>Chrysomelini</taxon>
        <taxon>Phaedon</taxon>
    </lineage>
</organism>
<dbReference type="Proteomes" id="UP001153737">
    <property type="component" value="Chromosome 6"/>
</dbReference>
<keyword evidence="5" id="KW-0677">Repeat</keyword>
<dbReference type="PROSITE" id="PS00028">
    <property type="entry name" value="ZINC_FINGER_C2H2_1"/>
    <property type="match status" value="8"/>
</dbReference>
<feature type="domain" description="C2H2-type" evidence="15">
    <location>
        <begin position="426"/>
        <end position="453"/>
    </location>
</feature>
<feature type="domain" description="C2H2-type" evidence="15">
    <location>
        <begin position="230"/>
        <end position="257"/>
    </location>
</feature>
<evidence type="ECO:0000256" key="13">
    <source>
        <dbReference type="PROSITE-ProRule" id="PRU01263"/>
    </source>
</evidence>
<feature type="domain" description="C2H2-type" evidence="15">
    <location>
        <begin position="258"/>
        <end position="285"/>
    </location>
</feature>
<evidence type="ECO:0000256" key="10">
    <source>
        <dbReference type="ARBA" id="ARBA00023163"/>
    </source>
</evidence>
<proteinExistence type="inferred from homology"/>
<evidence type="ECO:0000256" key="12">
    <source>
        <dbReference type="PROSITE-ProRule" id="PRU00042"/>
    </source>
</evidence>
<dbReference type="PROSITE" id="PS51915">
    <property type="entry name" value="ZAD"/>
    <property type="match status" value="1"/>
</dbReference>
<dbReference type="GO" id="GO:0005634">
    <property type="term" value="C:nucleus"/>
    <property type="evidence" value="ECO:0007669"/>
    <property type="project" value="UniProtKB-SubCell"/>
</dbReference>
<dbReference type="PANTHER" id="PTHR24404">
    <property type="entry name" value="ZINC FINGER PROTEIN"/>
    <property type="match status" value="1"/>
</dbReference>
<dbReference type="Pfam" id="PF13912">
    <property type="entry name" value="zf-C2H2_6"/>
    <property type="match status" value="1"/>
</dbReference>
<dbReference type="GO" id="GO:0008270">
    <property type="term" value="F:zinc ion binding"/>
    <property type="evidence" value="ECO:0007669"/>
    <property type="project" value="UniProtKB-UniRule"/>
</dbReference>
<dbReference type="InterPro" id="IPR050589">
    <property type="entry name" value="Ikaros_C2H2-ZF"/>
</dbReference>
<evidence type="ECO:0000256" key="9">
    <source>
        <dbReference type="ARBA" id="ARBA00023125"/>
    </source>
</evidence>
<keyword evidence="10" id="KW-0804">Transcription</keyword>
<keyword evidence="8" id="KW-0805">Transcription regulation</keyword>
<dbReference type="Gene3D" id="3.40.1800.20">
    <property type="match status" value="1"/>
</dbReference>
<protein>
    <recommendedName>
        <fullName evidence="19">Zinc finger protein</fullName>
    </recommendedName>
</protein>
<feature type="domain" description="C2H2-type" evidence="15">
    <location>
        <begin position="398"/>
        <end position="425"/>
    </location>
</feature>
<evidence type="ECO:0000256" key="7">
    <source>
        <dbReference type="ARBA" id="ARBA00022833"/>
    </source>
</evidence>
<evidence type="ECO:0008006" key="19">
    <source>
        <dbReference type="Google" id="ProtNLM"/>
    </source>
</evidence>
<gene>
    <name evidence="17" type="ORF">PHAECO_LOCUS9888</name>
</gene>
<keyword evidence="7 13" id="KW-0862">Zinc</keyword>
<dbReference type="AlphaFoldDB" id="A0A9N9SI23"/>
<keyword evidence="9" id="KW-0238">DNA-binding</keyword>
<dbReference type="PANTHER" id="PTHR24404:SF114">
    <property type="entry name" value="KLUMPFUSS, ISOFORM B-RELATED"/>
    <property type="match status" value="1"/>
</dbReference>
<feature type="domain" description="ZAD" evidence="16">
    <location>
        <begin position="14"/>
        <end position="96"/>
    </location>
</feature>
<evidence type="ECO:0000256" key="1">
    <source>
        <dbReference type="ARBA" id="ARBA00003767"/>
    </source>
</evidence>
<dbReference type="FunFam" id="3.30.160.60:FF:000344">
    <property type="entry name" value="zinc finger protein 90 homolog"/>
    <property type="match status" value="1"/>
</dbReference>
<dbReference type="GO" id="GO:0000978">
    <property type="term" value="F:RNA polymerase II cis-regulatory region sequence-specific DNA binding"/>
    <property type="evidence" value="ECO:0007669"/>
    <property type="project" value="TreeGrafter"/>
</dbReference>